<dbReference type="PROSITE" id="PS00676">
    <property type="entry name" value="SIGMA54_INTERACT_2"/>
    <property type="match status" value="1"/>
</dbReference>
<dbReference type="Gene3D" id="1.10.8.60">
    <property type="match status" value="1"/>
</dbReference>
<dbReference type="CDD" id="cd00009">
    <property type="entry name" value="AAA"/>
    <property type="match status" value="1"/>
</dbReference>
<feature type="domain" description="Sigma-54 factor interaction" evidence="7">
    <location>
        <begin position="55"/>
        <end position="284"/>
    </location>
</feature>
<dbReference type="SMART" id="SM00382">
    <property type="entry name" value="AAA"/>
    <property type="match status" value="1"/>
</dbReference>
<dbReference type="SUPFAM" id="SSF46689">
    <property type="entry name" value="Homeodomain-like"/>
    <property type="match status" value="1"/>
</dbReference>
<evidence type="ECO:0000256" key="4">
    <source>
        <dbReference type="ARBA" id="ARBA00023125"/>
    </source>
</evidence>
<evidence type="ECO:0000256" key="2">
    <source>
        <dbReference type="ARBA" id="ARBA00022840"/>
    </source>
</evidence>
<comment type="caution">
    <text evidence="8">The sequence shown here is derived from an EMBL/GenBank/DDBJ whole genome shotgun (WGS) entry which is preliminary data.</text>
</comment>
<dbReference type="PROSITE" id="PS50045">
    <property type="entry name" value="SIGMA54_INTERACT_4"/>
    <property type="match status" value="1"/>
</dbReference>
<dbReference type="InterPro" id="IPR003593">
    <property type="entry name" value="AAA+_ATPase"/>
</dbReference>
<dbReference type="Pfam" id="PF25601">
    <property type="entry name" value="AAA_lid_14"/>
    <property type="match status" value="1"/>
</dbReference>
<dbReference type="InterPro" id="IPR009057">
    <property type="entry name" value="Homeodomain-like_sf"/>
</dbReference>
<organism evidence="8 9">
    <name type="scientific">Scleromatobacter humisilvae</name>
    <dbReference type="NCBI Taxonomy" id="2897159"/>
    <lineage>
        <taxon>Bacteria</taxon>
        <taxon>Pseudomonadati</taxon>
        <taxon>Pseudomonadota</taxon>
        <taxon>Betaproteobacteria</taxon>
        <taxon>Burkholderiales</taxon>
        <taxon>Sphaerotilaceae</taxon>
        <taxon>Scleromatobacter</taxon>
    </lineage>
</organism>
<dbReference type="RefSeq" id="WP_275684580.1">
    <property type="nucleotide sequence ID" value="NZ_JAJLJH010000009.1"/>
</dbReference>
<dbReference type="SUPFAM" id="SSF52540">
    <property type="entry name" value="P-loop containing nucleoside triphosphate hydrolases"/>
    <property type="match status" value="1"/>
</dbReference>
<sequence length="373" mass="40724">MAALSALVRAGVRDFVCLPTSAPELFVRLSRAAGPLEEPACEAMHPASDIEIRGFVHVSAACALVAAQLPVMARCQANVLISGETGTGKEVCAQAVHYLSARAAQPWVAVNCAAIPAELVENELFGHAKGAYTAAHAAQAGIVREAAGGTLFLDEVDCLPLAAQAKLLRLLQEREFRPVGSQAALRADVRVIAASNSDLRQLARDGRFRQDLFFRLNVLNVRLPALRERREDIPVLALHFLREFSHEFARPIPGLSPTALRKLLSHAWPGNVRELRHTIERAVLLAPGPVLRAEDLDIDDGGAAAPVAGDESFQVAKSRVVDSFERDYIEQALLLHRGNVTHAALAAKKDRRAFFELIRKHRIEPERFRQRAA</sequence>
<proteinExistence type="predicted"/>
<evidence type="ECO:0000256" key="3">
    <source>
        <dbReference type="ARBA" id="ARBA00023015"/>
    </source>
</evidence>
<keyword evidence="3" id="KW-0805">Transcription regulation</keyword>
<dbReference type="Gene3D" id="1.10.10.60">
    <property type="entry name" value="Homeodomain-like"/>
    <property type="match status" value="1"/>
</dbReference>
<dbReference type="PROSITE" id="PS00688">
    <property type="entry name" value="SIGMA54_INTERACT_3"/>
    <property type="match status" value="1"/>
</dbReference>
<dbReference type="AlphaFoldDB" id="A0A9X2C1S9"/>
<evidence type="ECO:0000259" key="7">
    <source>
        <dbReference type="PROSITE" id="PS50045"/>
    </source>
</evidence>
<dbReference type="InterPro" id="IPR025944">
    <property type="entry name" value="Sigma_54_int_dom_CS"/>
</dbReference>
<evidence type="ECO:0000313" key="9">
    <source>
        <dbReference type="Proteomes" id="UP001139353"/>
    </source>
</evidence>
<dbReference type="InterPro" id="IPR002078">
    <property type="entry name" value="Sigma_54_int"/>
</dbReference>
<dbReference type="GO" id="GO:0005524">
    <property type="term" value="F:ATP binding"/>
    <property type="evidence" value="ECO:0007669"/>
    <property type="project" value="UniProtKB-KW"/>
</dbReference>
<dbReference type="Pfam" id="PF00158">
    <property type="entry name" value="Sigma54_activat"/>
    <property type="match status" value="1"/>
</dbReference>
<gene>
    <name evidence="8" type="ORF">LPC04_22720</name>
</gene>
<dbReference type="InterPro" id="IPR027417">
    <property type="entry name" value="P-loop_NTPase"/>
</dbReference>
<dbReference type="GO" id="GO:0003677">
    <property type="term" value="F:DNA binding"/>
    <property type="evidence" value="ECO:0007669"/>
    <property type="project" value="UniProtKB-KW"/>
</dbReference>
<dbReference type="PANTHER" id="PTHR32071">
    <property type="entry name" value="TRANSCRIPTIONAL REGULATORY PROTEIN"/>
    <property type="match status" value="1"/>
</dbReference>
<protein>
    <submittedName>
        <fullName evidence="8">Sigma-54 dependent transcriptional regulator</fullName>
    </submittedName>
</protein>
<dbReference type="Gene3D" id="3.40.50.300">
    <property type="entry name" value="P-loop containing nucleotide triphosphate hydrolases"/>
    <property type="match status" value="1"/>
</dbReference>
<keyword evidence="5" id="KW-0010">Activator</keyword>
<evidence type="ECO:0000256" key="1">
    <source>
        <dbReference type="ARBA" id="ARBA00022741"/>
    </source>
</evidence>
<dbReference type="InterPro" id="IPR058031">
    <property type="entry name" value="AAA_lid_NorR"/>
</dbReference>
<keyword evidence="2" id="KW-0067">ATP-binding</keyword>
<evidence type="ECO:0000256" key="5">
    <source>
        <dbReference type="ARBA" id="ARBA00023159"/>
    </source>
</evidence>
<dbReference type="InterPro" id="IPR025943">
    <property type="entry name" value="Sigma_54_int_dom_ATP-bd_2"/>
</dbReference>
<reference evidence="8" key="1">
    <citation type="submission" date="2021-11" db="EMBL/GenBank/DDBJ databases">
        <title>BS-T2-15 a new species belonging to the Comamonadaceae family isolated from the soil of a French oak forest.</title>
        <authorList>
            <person name="Mieszkin S."/>
            <person name="Alain K."/>
        </authorList>
    </citation>
    <scope>NUCLEOTIDE SEQUENCE</scope>
    <source>
        <strain evidence="8">BS-T2-15</strain>
    </source>
</reference>
<dbReference type="FunFam" id="3.40.50.300:FF:000006">
    <property type="entry name" value="DNA-binding transcriptional regulator NtrC"/>
    <property type="match status" value="1"/>
</dbReference>
<name>A0A9X2C1S9_9BURK</name>
<keyword evidence="6" id="KW-0804">Transcription</keyword>
<dbReference type="EMBL" id="JAJLJH010000009">
    <property type="protein sequence ID" value="MCK9688532.1"/>
    <property type="molecule type" value="Genomic_DNA"/>
</dbReference>
<keyword evidence="9" id="KW-1185">Reference proteome</keyword>
<accession>A0A9X2C1S9</accession>
<keyword evidence="4" id="KW-0238">DNA-binding</keyword>
<evidence type="ECO:0000313" key="8">
    <source>
        <dbReference type="EMBL" id="MCK9688532.1"/>
    </source>
</evidence>
<evidence type="ECO:0000256" key="6">
    <source>
        <dbReference type="ARBA" id="ARBA00023163"/>
    </source>
</evidence>
<dbReference type="Proteomes" id="UP001139353">
    <property type="component" value="Unassembled WGS sequence"/>
</dbReference>
<keyword evidence="1" id="KW-0547">Nucleotide-binding</keyword>
<dbReference type="GO" id="GO:0006355">
    <property type="term" value="P:regulation of DNA-templated transcription"/>
    <property type="evidence" value="ECO:0007669"/>
    <property type="project" value="InterPro"/>
</dbReference>
<dbReference type="FunFam" id="1.10.8.60:FF:000014">
    <property type="entry name" value="DNA-binding transcriptional regulator NtrC"/>
    <property type="match status" value="1"/>
</dbReference>